<dbReference type="EMBL" id="FWWW01000048">
    <property type="protein sequence ID" value="SMB87673.1"/>
    <property type="molecule type" value="Genomic_DNA"/>
</dbReference>
<gene>
    <name evidence="1" type="ORF">SAMN00120144_1389</name>
</gene>
<dbReference type="AlphaFoldDB" id="A0A1W1V2W4"/>
<dbReference type="RefSeq" id="WP_084444108.1">
    <property type="nucleotide sequence ID" value="NZ_FWWW01000048.1"/>
</dbReference>
<protein>
    <recommendedName>
        <fullName evidence="3">DUF1795 domain-containing protein</fullName>
    </recommendedName>
</protein>
<accession>A0A1W1V2W4</accession>
<keyword evidence="2" id="KW-1185">Reference proteome</keyword>
<proteinExistence type="predicted"/>
<evidence type="ECO:0008006" key="3">
    <source>
        <dbReference type="Google" id="ProtNLM"/>
    </source>
</evidence>
<name>A0A1W1V2W4_9BACT</name>
<dbReference type="Proteomes" id="UP000192266">
    <property type="component" value="Unassembled WGS sequence"/>
</dbReference>
<dbReference type="STRING" id="645990.SAMN00120144_1389"/>
<evidence type="ECO:0000313" key="2">
    <source>
        <dbReference type="Proteomes" id="UP000192266"/>
    </source>
</evidence>
<evidence type="ECO:0000313" key="1">
    <source>
        <dbReference type="EMBL" id="SMB87673.1"/>
    </source>
</evidence>
<reference evidence="1 2" key="1">
    <citation type="submission" date="2017-04" db="EMBL/GenBank/DDBJ databases">
        <authorList>
            <person name="Afonso C.L."/>
            <person name="Miller P.J."/>
            <person name="Scott M.A."/>
            <person name="Spackman E."/>
            <person name="Goraichik I."/>
            <person name="Dimitrov K.M."/>
            <person name="Suarez D.L."/>
            <person name="Swayne D.E."/>
        </authorList>
    </citation>
    <scope>NUCLEOTIDE SEQUENCE [LARGE SCALE GENOMIC DNA]</scope>
    <source>
        <strain evidence="1 2">DSM 11622</strain>
    </source>
</reference>
<sequence>MKMPLRLLRFAPYALLLLFLVAFAAPKPKLKKTSITKSLTVGIPEGFTALPDDGIAAKYPAPRKPLAVFTNPSGRVDFSVAQKPSTFTSKDYGILLKIYKASIQNAYTKVDFLAEDIRTINKRDFVVLEFVSSVADTRRGGNLAPIRRYQLVQYAIEGDQLIVFTFNCPAEEQVQWQPTAQAMMKSIALK</sequence>
<dbReference type="OrthoDB" id="877784at2"/>
<organism evidence="1 2">
    <name type="scientific">Hymenobacter roseosalivarius DSM 11622</name>
    <dbReference type="NCBI Taxonomy" id="645990"/>
    <lineage>
        <taxon>Bacteria</taxon>
        <taxon>Pseudomonadati</taxon>
        <taxon>Bacteroidota</taxon>
        <taxon>Cytophagia</taxon>
        <taxon>Cytophagales</taxon>
        <taxon>Hymenobacteraceae</taxon>
        <taxon>Hymenobacter</taxon>
    </lineage>
</organism>